<accession>A0ABV2SCI5</accession>
<dbReference type="Pfam" id="PF06841">
    <property type="entry name" value="Phage_T4_gp19"/>
    <property type="match status" value="1"/>
</dbReference>
<sequence>MSALDIAGDFLTGSLPPLPGYRFVAVLLTGLAPQIMPLDMRFQKITGLKVTRELREDRNDFLLKPSVNRRDLVLERGLPRLPTPLQVTHLLEQAFWNSRLMQTDILVVLLSDKEIPYPLHAWVVREAYLTGLEWGDLNGEENSVMIESMTYSYSSLIPVPVPVAN</sequence>
<evidence type="ECO:0000313" key="2">
    <source>
        <dbReference type="Proteomes" id="UP001549366"/>
    </source>
</evidence>
<gene>
    <name evidence="1" type="ORF">V5J35_000098</name>
</gene>
<dbReference type="RefSeq" id="WP_354011704.1">
    <property type="nucleotide sequence ID" value="NZ_JBEWTA010000003.1"/>
</dbReference>
<dbReference type="InterPro" id="IPR010667">
    <property type="entry name" value="Phage_T4_Gp19"/>
</dbReference>
<dbReference type="Proteomes" id="UP001549366">
    <property type="component" value="Unassembled WGS sequence"/>
</dbReference>
<comment type="caution">
    <text evidence="1">The sequence shown here is derived from an EMBL/GenBank/DDBJ whole genome shotgun (WGS) entry which is preliminary data.</text>
</comment>
<organism evidence="1 2">
    <name type="scientific">Endozoicomonas lisbonensis</name>
    <dbReference type="NCBI Taxonomy" id="3120522"/>
    <lineage>
        <taxon>Bacteria</taxon>
        <taxon>Pseudomonadati</taxon>
        <taxon>Pseudomonadota</taxon>
        <taxon>Gammaproteobacteria</taxon>
        <taxon>Oceanospirillales</taxon>
        <taxon>Endozoicomonadaceae</taxon>
        <taxon>Endozoicomonas</taxon>
    </lineage>
</organism>
<name>A0ABV2SCI5_9GAMM</name>
<proteinExistence type="predicted"/>
<dbReference type="EMBL" id="JBEWTB010000001">
    <property type="protein sequence ID" value="MET4754906.1"/>
    <property type="molecule type" value="Genomic_DNA"/>
</dbReference>
<evidence type="ECO:0000313" key="1">
    <source>
        <dbReference type="EMBL" id="MET4754906.1"/>
    </source>
</evidence>
<reference evidence="1 2" key="1">
    <citation type="submission" date="2024-06" db="EMBL/GenBank/DDBJ databases">
        <title>Genomic Encyclopedia of Type Strains, Phase V (KMG-V): Genome sequencing to study the core and pangenomes of soil and plant-associated prokaryotes.</title>
        <authorList>
            <person name="Whitman W."/>
        </authorList>
    </citation>
    <scope>NUCLEOTIDE SEQUENCE [LARGE SCALE GENOMIC DNA]</scope>
    <source>
        <strain evidence="1 2">NE40</strain>
    </source>
</reference>
<keyword evidence="2" id="KW-1185">Reference proteome</keyword>
<protein>
    <submittedName>
        <fullName evidence="1">CheY-like chemotaxis protein</fullName>
    </submittedName>
</protein>